<comment type="caution">
    <text evidence="1">The sequence shown here is derived from an EMBL/GenBank/DDBJ whole genome shotgun (WGS) entry which is preliminary data.</text>
</comment>
<dbReference type="RefSeq" id="WP_089609047.1">
    <property type="nucleotide sequence ID" value="NZ_CP022121.1"/>
</dbReference>
<accession>A0ABT1YAW6</accession>
<organism evidence="1 2">
    <name type="scientific">Dehalobacterium formicoaceticum</name>
    <dbReference type="NCBI Taxonomy" id="51515"/>
    <lineage>
        <taxon>Bacteria</taxon>
        <taxon>Bacillati</taxon>
        <taxon>Bacillota</taxon>
        <taxon>Clostridia</taxon>
        <taxon>Eubacteriales</taxon>
        <taxon>Peptococcaceae</taxon>
        <taxon>Dehalobacterium</taxon>
    </lineage>
</organism>
<reference evidence="1 2" key="1">
    <citation type="submission" date="2022-08" db="EMBL/GenBank/DDBJ databases">
        <title>Proteogenomics of the novel Dehalobacterium formicoaceticum strain EZ94 highlights a key role of methyltransferases during anaerobic dichloromethane degradation.</title>
        <authorList>
            <person name="Wasmund K."/>
        </authorList>
    </citation>
    <scope>NUCLEOTIDE SEQUENCE [LARGE SCALE GENOMIC DNA]</scope>
    <source>
        <strain evidence="1 2">EZ94</strain>
    </source>
</reference>
<name>A0ABT1YAW6_9FIRM</name>
<evidence type="ECO:0000313" key="2">
    <source>
        <dbReference type="Proteomes" id="UP001524944"/>
    </source>
</evidence>
<dbReference type="EMBL" id="JANPWE010000019">
    <property type="protein sequence ID" value="MCR6547240.1"/>
    <property type="molecule type" value="Genomic_DNA"/>
</dbReference>
<keyword evidence="2" id="KW-1185">Reference proteome</keyword>
<dbReference type="Proteomes" id="UP001524944">
    <property type="component" value="Unassembled WGS sequence"/>
</dbReference>
<sequence length="130" mass="15037">MPANKRDKASDVFNSTNYAFCSKVSFSEAFPQIKNMRVEVEEDGEGVYELSKRQVFYKENMGEFINCSNSRCYNGGFNIGSIIRNMVESKRTEFETDRRCQGYEGSPKGKKRYGPCFNSFHIKVQITYNE</sequence>
<gene>
    <name evidence="1" type="ORF">NVS47_17270</name>
</gene>
<proteinExistence type="predicted"/>
<protein>
    <submittedName>
        <fullName evidence="1">Uncharacterized protein</fullName>
    </submittedName>
</protein>
<evidence type="ECO:0000313" key="1">
    <source>
        <dbReference type="EMBL" id="MCR6547240.1"/>
    </source>
</evidence>